<evidence type="ECO:0000313" key="1">
    <source>
        <dbReference type="EMBL" id="PJR09850.1"/>
    </source>
</evidence>
<organism evidence="1 2">
    <name type="scientific">Rhizobium meliloti</name>
    <name type="common">Ensifer meliloti</name>
    <name type="synonym">Sinorhizobium meliloti</name>
    <dbReference type="NCBI Taxonomy" id="382"/>
    <lineage>
        <taxon>Bacteria</taxon>
        <taxon>Pseudomonadati</taxon>
        <taxon>Pseudomonadota</taxon>
        <taxon>Alphaproteobacteria</taxon>
        <taxon>Hyphomicrobiales</taxon>
        <taxon>Rhizobiaceae</taxon>
        <taxon>Sinorhizobium/Ensifer group</taxon>
        <taxon>Sinorhizobium</taxon>
    </lineage>
</organism>
<reference evidence="1 2" key="1">
    <citation type="submission" date="2017-06" db="EMBL/GenBank/DDBJ databases">
        <title>Ensifer strains isolated from leguminous trees and herbs display diverse denitrification phenotypes with some acting as strong N2O sinks.</title>
        <authorList>
            <person name="Woliy K."/>
            <person name="Mania D."/>
            <person name="Bakken L.R."/>
            <person name="Frostegard A."/>
        </authorList>
    </citation>
    <scope>NUCLEOTIDE SEQUENCE [LARGE SCALE GENOMIC DNA]</scope>
    <source>
        <strain evidence="1 2">AC50a</strain>
    </source>
</reference>
<dbReference type="Proteomes" id="UP000231987">
    <property type="component" value="Unassembled WGS sequence"/>
</dbReference>
<dbReference type="EMBL" id="NJGD01000027">
    <property type="protein sequence ID" value="PJR09850.1"/>
    <property type="molecule type" value="Genomic_DNA"/>
</dbReference>
<gene>
    <name evidence="1" type="ORF">CEJ86_30560</name>
</gene>
<evidence type="ECO:0000313" key="2">
    <source>
        <dbReference type="Proteomes" id="UP000231987"/>
    </source>
</evidence>
<dbReference type="AlphaFoldDB" id="A0A2J0YTW4"/>
<name>A0A2J0YTW4_RHIML</name>
<sequence length="89" mass="9777">MKILLVELHAYVIKEQQPSISRSTHFEATGASDSECLLECAKGCMGAAIAILSASQCERYRCEEANVLCLNEHFASLLYPSPEWARDAG</sequence>
<accession>A0A2J0YTW4</accession>
<protein>
    <submittedName>
        <fullName evidence="1">Uncharacterized protein</fullName>
    </submittedName>
</protein>
<proteinExistence type="predicted"/>
<comment type="caution">
    <text evidence="1">The sequence shown here is derived from an EMBL/GenBank/DDBJ whole genome shotgun (WGS) entry which is preliminary data.</text>
</comment>